<sequence>MSTAMEKNLTGAVKRMPTVNTGDEAVKTSEAAPRFAPRQAKPFDQKELFQYKVPDFTPQDLLSAIPSHCFERSTFKSSLYLLADFAMVAALVYAATWIDTLSTYVHFSTSFASESAVQTAVRYTLWTLYSFTQGLVFTGIWVIAHECGHRAFSPSKDVNNTVGWFLHSALLVPYHSWRISHARHHAGTGHMTRDEVFVPRTREHQGKLPLCPAGDDKTMENVQANASFGERVAELLEDAPLFNFLELLIQQLVGWPLYLLFNVSGQMHFPKGTNHFNPDSVIFDKRHRGQVMVSNLGIGLTLSALCAWAYFSPGGWEEVAKYYIVPYLWTNNWLVMITYLQHTDPLVPHYDASVWTFPRGALCTVDRNWLGPVGPWLLHGISETHVVHHVCSKIPHYHAWEASQALQKRIGVHYMKSNENVLVSLWKTIRGCRFVEKEPVAFYRNSNGVPKSTAVFPSKEDSGVSYTE</sequence>
<evidence type="ECO:0000259" key="2">
    <source>
        <dbReference type="Pfam" id="PF00487"/>
    </source>
</evidence>
<dbReference type="GO" id="GO:0006629">
    <property type="term" value="P:lipid metabolic process"/>
    <property type="evidence" value="ECO:0007669"/>
    <property type="project" value="InterPro"/>
</dbReference>
<keyword evidence="4" id="KW-1185">Reference proteome</keyword>
<dbReference type="Pfam" id="PF00487">
    <property type="entry name" value="FA_desaturase"/>
    <property type="match status" value="1"/>
</dbReference>
<dbReference type="GO" id="GO:0016491">
    <property type="term" value="F:oxidoreductase activity"/>
    <property type="evidence" value="ECO:0007669"/>
    <property type="project" value="InterPro"/>
</dbReference>
<dbReference type="InterPro" id="IPR012171">
    <property type="entry name" value="Fatty_acid_desaturase"/>
</dbReference>
<gene>
    <name evidence="3" type="ORF">MJAP1_001833</name>
</gene>
<dbReference type="PANTHER" id="PTHR32100">
    <property type="entry name" value="OMEGA-6 FATTY ACID DESATURASE, CHLOROPLASTIC"/>
    <property type="match status" value="1"/>
</dbReference>
<dbReference type="RefSeq" id="XP_060121766.1">
    <property type="nucleotide sequence ID" value="XM_060265783.1"/>
</dbReference>
<feature type="transmembrane region" description="Helical" evidence="1">
    <location>
        <begin position="79"/>
        <end position="98"/>
    </location>
</feature>
<dbReference type="AlphaFoldDB" id="A0AAF0F2I2"/>
<keyword evidence="1" id="KW-0472">Membrane</keyword>
<dbReference type="InterPro" id="IPR005804">
    <property type="entry name" value="FA_desaturase_dom"/>
</dbReference>
<keyword evidence="1" id="KW-1133">Transmembrane helix</keyword>
<evidence type="ECO:0000256" key="1">
    <source>
        <dbReference type="SAM" id="Phobius"/>
    </source>
</evidence>
<feature type="transmembrane region" description="Helical" evidence="1">
    <location>
        <begin position="123"/>
        <end position="144"/>
    </location>
</feature>
<evidence type="ECO:0000313" key="3">
    <source>
        <dbReference type="EMBL" id="WFD38869.1"/>
    </source>
</evidence>
<dbReference type="Proteomes" id="UP001217754">
    <property type="component" value="Chromosome 2"/>
</dbReference>
<dbReference type="CDD" id="cd03507">
    <property type="entry name" value="Delta12-FADS-like"/>
    <property type="match status" value="1"/>
</dbReference>
<keyword evidence="1" id="KW-0812">Transmembrane</keyword>
<accession>A0AAF0F2I2</accession>
<name>A0AAF0F2I2_9BASI</name>
<dbReference type="EMBL" id="CP119959">
    <property type="protein sequence ID" value="WFD38869.1"/>
    <property type="molecule type" value="Genomic_DNA"/>
</dbReference>
<organism evidence="3 4">
    <name type="scientific">Malassezia japonica</name>
    <dbReference type="NCBI Taxonomy" id="223818"/>
    <lineage>
        <taxon>Eukaryota</taxon>
        <taxon>Fungi</taxon>
        <taxon>Dikarya</taxon>
        <taxon>Basidiomycota</taxon>
        <taxon>Ustilaginomycotina</taxon>
        <taxon>Malasseziomycetes</taxon>
        <taxon>Malasseziales</taxon>
        <taxon>Malasseziaceae</taxon>
        <taxon>Malassezia</taxon>
    </lineage>
</organism>
<dbReference type="GeneID" id="85225482"/>
<feature type="transmembrane region" description="Helical" evidence="1">
    <location>
        <begin position="292"/>
        <end position="311"/>
    </location>
</feature>
<evidence type="ECO:0000313" key="4">
    <source>
        <dbReference type="Proteomes" id="UP001217754"/>
    </source>
</evidence>
<protein>
    <recommendedName>
        <fullName evidence="2">Fatty acid desaturase domain-containing protein</fullName>
    </recommendedName>
</protein>
<feature type="domain" description="Fatty acid desaturase" evidence="2">
    <location>
        <begin position="126"/>
        <end position="414"/>
    </location>
</feature>
<proteinExistence type="predicted"/>
<reference evidence="3" key="1">
    <citation type="submission" date="2023-03" db="EMBL/GenBank/DDBJ databases">
        <title>Mating type loci evolution in Malassezia.</title>
        <authorList>
            <person name="Coelho M.A."/>
        </authorList>
    </citation>
    <scope>NUCLEOTIDE SEQUENCE</scope>
    <source>
        <strain evidence="3">CBS 9431</strain>
    </source>
</reference>